<accession>G0N987</accession>
<evidence type="ECO:0000313" key="2">
    <source>
        <dbReference type="EMBL" id="EGT55492.1"/>
    </source>
</evidence>
<name>G0N987_CAEBE</name>
<proteinExistence type="predicted"/>
<dbReference type="AlphaFoldDB" id="G0N987"/>
<feature type="region of interest" description="Disordered" evidence="1">
    <location>
        <begin position="1"/>
        <end position="28"/>
    </location>
</feature>
<feature type="region of interest" description="Disordered" evidence="1">
    <location>
        <begin position="187"/>
        <end position="237"/>
    </location>
</feature>
<keyword evidence="3" id="KW-1185">Reference proteome</keyword>
<dbReference type="Proteomes" id="UP000008068">
    <property type="component" value="Unassembled WGS sequence"/>
</dbReference>
<reference evidence="3" key="1">
    <citation type="submission" date="2011-07" db="EMBL/GenBank/DDBJ databases">
        <authorList>
            <consortium name="Caenorhabditis brenneri Sequencing and Analysis Consortium"/>
            <person name="Wilson R.K."/>
        </authorList>
    </citation>
    <scope>NUCLEOTIDE SEQUENCE [LARGE SCALE GENOMIC DNA]</scope>
    <source>
        <strain evidence="3">PB2801</strain>
    </source>
</reference>
<evidence type="ECO:0000256" key="1">
    <source>
        <dbReference type="SAM" id="MobiDB-lite"/>
    </source>
</evidence>
<dbReference type="InParanoid" id="G0N987"/>
<feature type="compositionally biased region" description="Basic and acidic residues" evidence="1">
    <location>
        <begin position="193"/>
        <end position="202"/>
    </location>
</feature>
<evidence type="ECO:0000313" key="3">
    <source>
        <dbReference type="Proteomes" id="UP000008068"/>
    </source>
</evidence>
<organism evidence="3">
    <name type="scientific">Caenorhabditis brenneri</name>
    <name type="common">Nematode worm</name>
    <dbReference type="NCBI Taxonomy" id="135651"/>
    <lineage>
        <taxon>Eukaryota</taxon>
        <taxon>Metazoa</taxon>
        <taxon>Ecdysozoa</taxon>
        <taxon>Nematoda</taxon>
        <taxon>Chromadorea</taxon>
        <taxon>Rhabditida</taxon>
        <taxon>Rhabditina</taxon>
        <taxon>Rhabditomorpha</taxon>
        <taxon>Rhabditoidea</taxon>
        <taxon>Rhabditidae</taxon>
        <taxon>Peloderinae</taxon>
        <taxon>Caenorhabditis</taxon>
    </lineage>
</organism>
<dbReference type="EMBL" id="GL379851">
    <property type="protein sequence ID" value="EGT55492.1"/>
    <property type="molecule type" value="Genomic_DNA"/>
</dbReference>
<protein>
    <submittedName>
        <fullName evidence="2">Uncharacterized protein</fullName>
    </submittedName>
</protein>
<feature type="compositionally biased region" description="Polar residues" evidence="1">
    <location>
        <begin position="225"/>
        <end position="237"/>
    </location>
</feature>
<gene>
    <name evidence="2" type="ORF">CAEBREN_10007</name>
</gene>
<feature type="region of interest" description="Disordered" evidence="1">
    <location>
        <begin position="74"/>
        <end position="93"/>
    </location>
</feature>
<sequence>MPLPRVNFAKAAPEKPSNTEESMETIDDQMRKSVRDQKGVDFVAIKTTPVIQHAPLRTSAQLNKRLTDIYPDTQQKRARNAKHDSPFSSQPPPFRFPSYSRSGVFMTPALTPARPLVRYALPIHGPGHMATPSPDDERLRSLWHVSSRQAQPTPKIRSFVHYDEDVGSYRSSVPEPASCSSSFKFDETFDMEPTDHGKKDQNELEEPDQQSTSSTRVHPVLSGPLTATSTFVTPSEKSHNNLSFTVELLHISKKYGRLPPELIDDVIDRHKDEPNFSEEYKVINNVLKIIEILSKNAINKLASHIGDLSPTEGNTGMNFWLNTKVASVEKTYEKALANAPPQKLFDSISEPMQVDTEHSELFQKTGPVWKSGWKTTTALTTYPSDGLRCISKVIKYLLFELTNDPEDILFFTVKEPSNQDLSLIPMPQDVYEFIRDYMFNSVGFPLDILEPDMNLGVFEQKYPRKFESMGSTIVEQMDALKQLRKDANTFRLLNVQRISKILSDNRYKIIKRTESGLKFEKMNQEQKRKFKGEFETPPNSLVYPLGKAYGVDESLSTESISMLVSHNWSIDADISSRIIFFMN</sequence>
<dbReference type="HOGENOM" id="CLU_467879_0_0_1"/>